<dbReference type="InterPro" id="IPR003140">
    <property type="entry name" value="PLipase/COase/thioEstase"/>
</dbReference>
<comment type="similarity">
    <text evidence="1">Belongs to the AB hydrolase superfamily. AB hydrolase 2 family.</text>
</comment>
<gene>
    <name evidence="3" type="ORF">IFR04_004819</name>
</gene>
<dbReference type="GO" id="GO:0008474">
    <property type="term" value="F:palmitoyl-(protein) hydrolase activity"/>
    <property type="evidence" value="ECO:0007669"/>
    <property type="project" value="TreeGrafter"/>
</dbReference>
<dbReference type="PANTHER" id="PTHR10655">
    <property type="entry name" value="LYSOPHOSPHOLIPASE-RELATED"/>
    <property type="match status" value="1"/>
</dbReference>
<dbReference type="GO" id="GO:0005737">
    <property type="term" value="C:cytoplasm"/>
    <property type="evidence" value="ECO:0007669"/>
    <property type="project" value="TreeGrafter"/>
</dbReference>
<evidence type="ECO:0000313" key="4">
    <source>
        <dbReference type="Proteomes" id="UP000664132"/>
    </source>
</evidence>
<proteinExistence type="inferred from homology"/>
<dbReference type="InterPro" id="IPR029058">
    <property type="entry name" value="AB_hydrolase_fold"/>
</dbReference>
<dbReference type="Proteomes" id="UP000664132">
    <property type="component" value="Unassembled WGS sequence"/>
</dbReference>
<dbReference type="PANTHER" id="PTHR10655:SF64">
    <property type="entry name" value="PHOSPHOLIPASE_CARBOXYLESTERASE_THIOESTERASE DOMAIN-CONTAINING PROTEIN"/>
    <property type="match status" value="1"/>
</dbReference>
<reference evidence="3" key="1">
    <citation type="submission" date="2021-02" db="EMBL/GenBank/DDBJ databases">
        <title>Genome sequence Cadophora malorum strain M34.</title>
        <authorList>
            <person name="Stefanovic E."/>
            <person name="Vu D."/>
            <person name="Scully C."/>
            <person name="Dijksterhuis J."/>
            <person name="Roader J."/>
            <person name="Houbraken J."/>
        </authorList>
    </citation>
    <scope>NUCLEOTIDE SEQUENCE</scope>
    <source>
        <strain evidence="3">M34</strain>
    </source>
</reference>
<dbReference type="EMBL" id="JAFJYH010000055">
    <property type="protein sequence ID" value="KAG4422078.1"/>
    <property type="molecule type" value="Genomic_DNA"/>
</dbReference>
<evidence type="ECO:0000313" key="3">
    <source>
        <dbReference type="EMBL" id="KAG4422078.1"/>
    </source>
</evidence>
<dbReference type="Pfam" id="PF02230">
    <property type="entry name" value="Abhydrolase_2"/>
    <property type="match status" value="1"/>
</dbReference>
<dbReference type="GO" id="GO:0052689">
    <property type="term" value="F:carboxylic ester hydrolase activity"/>
    <property type="evidence" value="ECO:0007669"/>
    <property type="project" value="TreeGrafter"/>
</dbReference>
<comment type="caution">
    <text evidence="3">The sequence shown here is derived from an EMBL/GenBank/DDBJ whole genome shotgun (WGS) entry which is preliminary data.</text>
</comment>
<dbReference type="InterPro" id="IPR050565">
    <property type="entry name" value="LYPA1-2/EST-like"/>
</dbReference>
<sequence length="298" mass="33284">MASLNSSNHFDPKPELSPPNIFPEPLIIMPALDHRQSIIILHGRGSIAARFAPPLLATKATGSDETLQTAFPHAKLIFPTASRTRATIYKRSYTHQWFDNWHLDRYAERQDLMTKGLRSSVQYIHGLLEQEFAVVGAKNVVLWGLSQGCATSLATLLTWDGEPLAAAVGMCGWLPFSNIMVDMLEDYQSMTDHSLAYVDEDDPFALSEDEGHVSSPAQDYSTPGFASTLSAVNFLMEELNLIGTTKTTFRKVPIFLGHGMEDDRVNIELGREAQKCLRLLEADVQMTEYNIIICFYLI</sequence>
<feature type="domain" description="Phospholipase/carboxylesterase/thioesterase" evidence="2">
    <location>
        <begin position="26"/>
        <end position="186"/>
    </location>
</feature>
<name>A0A8H8BSG6_9HELO</name>
<evidence type="ECO:0000256" key="1">
    <source>
        <dbReference type="ARBA" id="ARBA00006499"/>
    </source>
</evidence>
<dbReference type="Gene3D" id="3.40.50.1820">
    <property type="entry name" value="alpha/beta hydrolase"/>
    <property type="match status" value="1"/>
</dbReference>
<organism evidence="3 4">
    <name type="scientific">Cadophora malorum</name>
    <dbReference type="NCBI Taxonomy" id="108018"/>
    <lineage>
        <taxon>Eukaryota</taxon>
        <taxon>Fungi</taxon>
        <taxon>Dikarya</taxon>
        <taxon>Ascomycota</taxon>
        <taxon>Pezizomycotina</taxon>
        <taxon>Leotiomycetes</taxon>
        <taxon>Helotiales</taxon>
        <taxon>Ploettnerulaceae</taxon>
        <taxon>Cadophora</taxon>
    </lineage>
</organism>
<protein>
    <recommendedName>
        <fullName evidence="2">Phospholipase/carboxylesterase/thioesterase domain-containing protein</fullName>
    </recommendedName>
</protein>
<dbReference type="AlphaFoldDB" id="A0A8H8BSG6"/>
<evidence type="ECO:0000259" key="2">
    <source>
        <dbReference type="Pfam" id="PF02230"/>
    </source>
</evidence>
<dbReference type="OrthoDB" id="2418081at2759"/>
<accession>A0A8H8BSG6</accession>
<dbReference type="SUPFAM" id="SSF53474">
    <property type="entry name" value="alpha/beta-Hydrolases"/>
    <property type="match status" value="1"/>
</dbReference>
<keyword evidence="4" id="KW-1185">Reference proteome</keyword>